<dbReference type="GO" id="GO:0004190">
    <property type="term" value="F:aspartic-type endopeptidase activity"/>
    <property type="evidence" value="ECO:0007669"/>
    <property type="project" value="InterPro"/>
</dbReference>
<keyword evidence="1" id="KW-0479">Metal-binding</keyword>
<name>A0A8R1ISX9_CAEJA</name>
<proteinExistence type="predicted"/>
<evidence type="ECO:0000259" key="3">
    <source>
        <dbReference type="PROSITE" id="PS50158"/>
    </source>
</evidence>
<dbReference type="EnsemblMetazoa" id="CJA41480a.1">
    <property type="protein sequence ID" value="CJA41480a.1"/>
    <property type="gene ID" value="WBGene00217328"/>
</dbReference>
<reference evidence="4" key="2">
    <citation type="submission" date="2022-06" db="UniProtKB">
        <authorList>
            <consortium name="EnsemblMetazoa"/>
        </authorList>
    </citation>
    <scope>IDENTIFICATION</scope>
    <source>
        <strain evidence="4">DF5081</strain>
    </source>
</reference>
<reference evidence="5" key="1">
    <citation type="submission" date="2010-08" db="EMBL/GenBank/DDBJ databases">
        <authorList>
            <consortium name="Caenorhabditis japonica Sequencing Consortium"/>
            <person name="Wilson R.K."/>
        </authorList>
    </citation>
    <scope>NUCLEOTIDE SEQUENCE [LARGE SCALE GENOMIC DNA]</scope>
    <source>
        <strain evidence="5">DF5081</strain>
    </source>
</reference>
<dbReference type="Gene3D" id="4.10.60.10">
    <property type="entry name" value="Zinc finger, CCHC-type"/>
    <property type="match status" value="1"/>
</dbReference>
<dbReference type="Gene3D" id="2.40.70.10">
    <property type="entry name" value="Acid Proteases"/>
    <property type="match status" value="1"/>
</dbReference>
<keyword evidence="5" id="KW-1185">Reference proteome</keyword>
<dbReference type="InterPro" id="IPR001969">
    <property type="entry name" value="Aspartic_peptidase_AS"/>
</dbReference>
<feature type="region of interest" description="Disordered" evidence="2">
    <location>
        <begin position="110"/>
        <end position="153"/>
    </location>
</feature>
<dbReference type="Proteomes" id="UP000005237">
    <property type="component" value="Unassembled WGS sequence"/>
</dbReference>
<evidence type="ECO:0000256" key="2">
    <source>
        <dbReference type="SAM" id="MobiDB-lite"/>
    </source>
</evidence>
<dbReference type="GO" id="GO:0005737">
    <property type="term" value="C:cytoplasm"/>
    <property type="evidence" value="ECO:0007669"/>
    <property type="project" value="UniProtKB-ARBA"/>
</dbReference>
<dbReference type="SMART" id="SM00343">
    <property type="entry name" value="ZnF_C2HC"/>
    <property type="match status" value="1"/>
</dbReference>
<evidence type="ECO:0000256" key="1">
    <source>
        <dbReference type="PROSITE-ProRule" id="PRU00047"/>
    </source>
</evidence>
<organism evidence="4 5">
    <name type="scientific">Caenorhabditis japonica</name>
    <dbReference type="NCBI Taxonomy" id="281687"/>
    <lineage>
        <taxon>Eukaryota</taxon>
        <taxon>Metazoa</taxon>
        <taxon>Ecdysozoa</taxon>
        <taxon>Nematoda</taxon>
        <taxon>Chromadorea</taxon>
        <taxon>Rhabditida</taxon>
        <taxon>Rhabditina</taxon>
        <taxon>Rhabditomorpha</taxon>
        <taxon>Rhabditoidea</taxon>
        <taxon>Rhabditidae</taxon>
        <taxon>Peloderinae</taxon>
        <taxon>Caenorhabditis</taxon>
    </lineage>
</organism>
<dbReference type="InterPro" id="IPR036875">
    <property type="entry name" value="Znf_CCHC_sf"/>
</dbReference>
<dbReference type="AlphaFoldDB" id="A0A8R1ISX9"/>
<keyword evidence="1" id="KW-0862">Zinc</keyword>
<dbReference type="GO" id="GO:0008270">
    <property type="term" value="F:zinc ion binding"/>
    <property type="evidence" value="ECO:0007669"/>
    <property type="project" value="UniProtKB-KW"/>
</dbReference>
<dbReference type="PROSITE" id="PS00141">
    <property type="entry name" value="ASP_PROTEASE"/>
    <property type="match status" value="1"/>
</dbReference>
<dbReference type="CDD" id="cd00303">
    <property type="entry name" value="retropepsin_like"/>
    <property type="match status" value="1"/>
</dbReference>
<dbReference type="InterPro" id="IPR001878">
    <property type="entry name" value="Znf_CCHC"/>
</dbReference>
<dbReference type="SUPFAM" id="SSF50630">
    <property type="entry name" value="Acid proteases"/>
    <property type="match status" value="1"/>
</dbReference>
<evidence type="ECO:0000313" key="5">
    <source>
        <dbReference type="Proteomes" id="UP000005237"/>
    </source>
</evidence>
<dbReference type="Pfam" id="PF13975">
    <property type="entry name" value="gag-asp_proteas"/>
    <property type="match status" value="1"/>
</dbReference>
<sequence length="518" mass="56912">MRAADADITEANKMNAFLTFIIGDARDRAEVFLNTNPNATVDQLVADLRATFENELTAQAFRAEDRETIEKRTRDAFMDGLGDAIRFNVKDKDPKTCRAAFDEALRQEILREDRMAGSTSAPTDSSDPGRNSSFGPEMGVQIHPRAGSIPTTQRGAPRCFHCGIAGHFARDCRRRLQGEPAVIQNAVHNHQPRPRQVNTAAMDPNTQEQLDMYRQQVAELQRLNEALLVEKERGRNASCLTWPAKPETQTISKSLPSVNSARFPSIPLTAQIPIKVNGHAVFALIDTGATITVAGQAFAKRVGIPSFHQANAPHALGLGGNEVKIAGAAFANLSVGSTSYLHRVHFTIGQCTPNGPRDYQIILGNDFLSQLPRFSIDYQTAQFYVGEEIIPIGSRHFSRSPRVLDLKVSEDTVIPAQSETFLACYEPTSEDVCSTLFLITKQTLSDTSNASTWNVDETASIVDYRHGKCIDTADKHGYQLRAEGPIWSSGVQGHCQKTSAPRFTLQKAPSEQANDFGE</sequence>
<evidence type="ECO:0000313" key="4">
    <source>
        <dbReference type="EnsemblMetazoa" id="CJA41480a.1"/>
    </source>
</evidence>
<dbReference type="GO" id="GO:0006508">
    <property type="term" value="P:proteolysis"/>
    <property type="evidence" value="ECO:0007669"/>
    <property type="project" value="InterPro"/>
</dbReference>
<feature type="domain" description="CCHC-type" evidence="3">
    <location>
        <begin position="158"/>
        <end position="174"/>
    </location>
</feature>
<dbReference type="SUPFAM" id="SSF57756">
    <property type="entry name" value="Retrovirus zinc finger-like domains"/>
    <property type="match status" value="1"/>
</dbReference>
<dbReference type="GO" id="GO:0019899">
    <property type="term" value="F:enzyme binding"/>
    <property type="evidence" value="ECO:0007669"/>
    <property type="project" value="UniProtKB-ARBA"/>
</dbReference>
<feature type="compositionally biased region" description="Polar residues" evidence="2">
    <location>
        <begin position="117"/>
        <end position="134"/>
    </location>
</feature>
<dbReference type="Pfam" id="PF00098">
    <property type="entry name" value="zf-CCHC"/>
    <property type="match status" value="1"/>
</dbReference>
<dbReference type="PROSITE" id="PS50158">
    <property type="entry name" value="ZF_CCHC"/>
    <property type="match status" value="1"/>
</dbReference>
<accession>A0A8R1ISX9</accession>
<dbReference type="GO" id="GO:0003676">
    <property type="term" value="F:nucleic acid binding"/>
    <property type="evidence" value="ECO:0007669"/>
    <property type="project" value="InterPro"/>
</dbReference>
<protein>
    <submittedName>
        <fullName evidence="4">CCHC-type domain-containing protein</fullName>
    </submittedName>
</protein>
<keyword evidence="1" id="KW-0863">Zinc-finger</keyword>
<dbReference type="InterPro" id="IPR021109">
    <property type="entry name" value="Peptidase_aspartic_dom_sf"/>
</dbReference>